<dbReference type="SUPFAM" id="SSF48452">
    <property type="entry name" value="TPR-like"/>
    <property type="match status" value="2"/>
</dbReference>
<dbReference type="InterPro" id="IPR036388">
    <property type="entry name" value="WH-like_DNA-bd_sf"/>
</dbReference>
<keyword evidence="4" id="KW-0812">Transmembrane</keyword>
<evidence type="ECO:0000256" key="2">
    <source>
        <dbReference type="PROSITE-ProRule" id="PRU00339"/>
    </source>
</evidence>
<evidence type="ECO:0000313" key="6">
    <source>
        <dbReference type="EMBL" id="MDC8014366.1"/>
    </source>
</evidence>
<dbReference type="Pfam" id="PF13424">
    <property type="entry name" value="TPR_12"/>
    <property type="match status" value="2"/>
</dbReference>
<dbReference type="PANTHER" id="PTHR10098:SF108">
    <property type="entry name" value="TETRATRICOPEPTIDE REPEAT PROTEIN 28"/>
    <property type="match status" value="1"/>
</dbReference>
<dbReference type="Gene3D" id="1.25.40.10">
    <property type="entry name" value="Tetratricopeptide repeat domain"/>
    <property type="match status" value="2"/>
</dbReference>
<keyword evidence="4" id="KW-0472">Membrane</keyword>
<evidence type="ECO:0000259" key="5">
    <source>
        <dbReference type="PROSITE" id="PS51755"/>
    </source>
</evidence>
<feature type="repeat" description="TPR" evidence="2">
    <location>
        <begin position="379"/>
        <end position="412"/>
    </location>
</feature>
<comment type="caution">
    <text evidence="6">The sequence shown here is derived from an EMBL/GenBank/DDBJ whole genome shotgun (WGS) entry which is preliminary data.</text>
</comment>
<dbReference type="SMART" id="SM00028">
    <property type="entry name" value="TPR"/>
    <property type="match status" value="5"/>
</dbReference>
<dbReference type="PROSITE" id="PS51755">
    <property type="entry name" value="OMPR_PHOB"/>
    <property type="match status" value="1"/>
</dbReference>
<dbReference type="RefSeq" id="WP_263542001.1">
    <property type="nucleotide sequence ID" value="NZ_JAOVZO020000018.1"/>
</dbReference>
<dbReference type="PANTHER" id="PTHR10098">
    <property type="entry name" value="RAPSYN-RELATED"/>
    <property type="match status" value="1"/>
</dbReference>
<protein>
    <submittedName>
        <fullName evidence="6">Winged helix-turn-helix domain-containing protein</fullName>
    </submittedName>
</protein>
<feature type="transmembrane region" description="Helical" evidence="4">
    <location>
        <begin position="131"/>
        <end position="150"/>
    </location>
</feature>
<dbReference type="Pfam" id="PF00486">
    <property type="entry name" value="Trans_reg_C"/>
    <property type="match status" value="1"/>
</dbReference>
<keyword evidence="4" id="KW-1133">Transmembrane helix</keyword>
<evidence type="ECO:0000256" key="3">
    <source>
        <dbReference type="PROSITE-ProRule" id="PRU01091"/>
    </source>
</evidence>
<feature type="domain" description="OmpR/PhoB-type" evidence="5">
    <location>
        <begin position="4"/>
        <end position="102"/>
    </location>
</feature>
<sequence length="778" mass="82509">MSAPRRYFAADRLIDLAAREIRDGETTLDVEAKVFDLIALLVEHRDRALSKREIGDALWGDRPVTDAALSQLLRKARRALGDDGDTQRAIRTVHGRGLQWVAPVVPADEPEPPAPPPAEPAAPAVARRRNWPWLVGLAAVLALLALGFVWRQQQNAQASPGMPRVAVLPLVDRSGEAELAWTARGLMGLMTGLIEQPSAVEAVPASDVAAIATDNTLDDAQRLAALARATGATHAFASALSKVGTVYRLDVRLIGADGGVRTDALHGASPAELAADAAARARDWLRGRAPPAATAAQAGIRDPFLAEAYARGLDAQLRGDNAGAKKYFDICVDHDPQLLWPRLRLAVAQGLTNEADAGVENATRVAAAARERGDAEVLVEALRQLGAAAYRRGDMDAATAHLDDALARVPAGAPARLTIDLLVGYGAIDDERGRPREARAHLERALDLARTSRDRRREANVLTNLAAVENAEGDAARAIARLREGLDVARAAGDGYLEGATLGNLGGAEFNAGHLLPATALLKQGLAIARARNDRQLQVLTAVLLSWSLATFDRAEPATQLAQQALAVGERENNAYWQAEAQWALANIAARGGDYAQALTRLDDARTRYDAGGMQRNAAQVLAETVEIAVRAGVASRASDAADAYRRLVAAAPDDAPLKARVPVIDAQLRWAAGERAAAAAALAQFLDARGNDRGPAAQAALFQLGRWQLELGQADALLRRPEWATWTGQHPDALQLRIDALAATGDAVAAQAERQRLAALRAAPELAVDPALLAAPN</sequence>
<dbReference type="InterPro" id="IPR011990">
    <property type="entry name" value="TPR-like_helical_dom_sf"/>
</dbReference>
<dbReference type="PROSITE" id="PS50005">
    <property type="entry name" value="TPR"/>
    <property type="match status" value="1"/>
</dbReference>
<feature type="DNA-binding region" description="OmpR/PhoB-type" evidence="3">
    <location>
        <begin position="4"/>
        <end position="102"/>
    </location>
</feature>
<dbReference type="InterPro" id="IPR019734">
    <property type="entry name" value="TPR_rpt"/>
</dbReference>
<dbReference type="CDD" id="cd00383">
    <property type="entry name" value="trans_reg_C"/>
    <property type="match status" value="1"/>
</dbReference>
<dbReference type="GO" id="GO:0003677">
    <property type="term" value="F:DNA binding"/>
    <property type="evidence" value="ECO:0007669"/>
    <property type="project" value="UniProtKB-UniRule"/>
</dbReference>
<accession>A0A9X4BIU2</accession>
<proteinExistence type="predicted"/>
<name>A0A9X4BIU2_9GAMM</name>
<dbReference type="GO" id="GO:0006355">
    <property type="term" value="P:regulation of DNA-templated transcription"/>
    <property type="evidence" value="ECO:0007669"/>
    <property type="project" value="InterPro"/>
</dbReference>
<evidence type="ECO:0000256" key="4">
    <source>
        <dbReference type="SAM" id="Phobius"/>
    </source>
</evidence>
<dbReference type="Proteomes" id="UP001139971">
    <property type="component" value="Unassembled WGS sequence"/>
</dbReference>
<evidence type="ECO:0000256" key="1">
    <source>
        <dbReference type="ARBA" id="ARBA00023125"/>
    </source>
</evidence>
<dbReference type="AlphaFoldDB" id="A0A9X4BIU2"/>
<dbReference type="EMBL" id="JAOVZO020000018">
    <property type="protein sequence ID" value="MDC8014366.1"/>
    <property type="molecule type" value="Genomic_DNA"/>
</dbReference>
<dbReference type="GO" id="GO:0000160">
    <property type="term" value="P:phosphorelay signal transduction system"/>
    <property type="evidence" value="ECO:0007669"/>
    <property type="project" value="InterPro"/>
</dbReference>
<reference evidence="6" key="1">
    <citation type="submission" date="2023-02" db="EMBL/GenBank/DDBJ databases">
        <title>Tahibacter soli sp. nov. isolated from soil.</title>
        <authorList>
            <person name="Baek J.H."/>
            <person name="Lee J.K."/>
            <person name="Choi D.G."/>
            <person name="Jeon C.O."/>
        </authorList>
    </citation>
    <scope>NUCLEOTIDE SEQUENCE</scope>
    <source>
        <strain evidence="6">BL</strain>
    </source>
</reference>
<gene>
    <name evidence="6" type="ORF">OD750_017605</name>
</gene>
<dbReference type="InterPro" id="IPR001867">
    <property type="entry name" value="OmpR/PhoB-type_DNA-bd"/>
</dbReference>
<dbReference type="Gene3D" id="1.10.10.10">
    <property type="entry name" value="Winged helix-like DNA-binding domain superfamily/Winged helix DNA-binding domain"/>
    <property type="match status" value="1"/>
</dbReference>
<dbReference type="SUPFAM" id="SSF46894">
    <property type="entry name" value="C-terminal effector domain of the bipartite response regulators"/>
    <property type="match status" value="1"/>
</dbReference>
<dbReference type="InterPro" id="IPR016032">
    <property type="entry name" value="Sig_transdc_resp-reg_C-effctor"/>
</dbReference>
<keyword evidence="7" id="KW-1185">Reference proteome</keyword>
<keyword evidence="1 3" id="KW-0238">DNA-binding</keyword>
<keyword evidence="2" id="KW-0802">TPR repeat</keyword>
<dbReference type="SMART" id="SM00862">
    <property type="entry name" value="Trans_reg_C"/>
    <property type="match status" value="1"/>
</dbReference>
<organism evidence="6 7">
    <name type="scientific">Tahibacter soli</name>
    <dbReference type="NCBI Taxonomy" id="2983605"/>
    <lineage>
        <taxon>Bacteria</taxon>
        <taxon>Pseudomonadati</taxon>
        <taxon>Pseudomonadota</taxon>
        <taxon>Gammaproteobacteria</taxon>
        <taxon>Lysobacterales</taxon>
        <taxon>Rhodanobacteraceae</taxon>
        <taxon>Tahibacter</taxon>
    </lineage>
</organism>
<evidence type="ECO:0000313" key="7">
    <source>
        <dbReference type="Proteomes" id="UP001139971"/>
    </source>
</evidence>